<evidence type="ECO:0008006" key="4">
    <source>
        <dbReference type="Google" id="ProtNLM"/>
    </source>
</evidence>
<dbReference type="OrthoDB" id="947679at2"/>
<proteinExistence type="predicted"/>
<name>A0A1G6KKU9_9BACT</name>
<evidence type="ECO:0000313" key="2">
    <source>
        <dbReference type="EMBL" id="SDC31584.1"/>
    </source>
</evidence>
<feature type="chain" id="PRO_5011660456" description="Tetratricopeptide repeat-containing protein" evidence="1">
    <location>
        <begin position="19"/>
        <end position="286"/>
    </location>
</feature>
<dbReference type="Proteomes" id="UP000199452">
    <property type="component" value="Unassembled WGS sequence"/>
</dbReference>
<dbReference type="InterPro" id="IPR011990">
    <property type="entry name" value="TPR-like_helical_dom_sf"/>
</dbReference>
<reference evidence="2 3" key="1">
    <citation type="submission" date="2016-09" db="EMBL/GenBank/DDBJ databases">
        <authorList>
            <person name="Capua I."/>
            <person name="De Benedictis P."/>
            <person name="Joannis T."/>
            <person name="Lombin L.H."/>
            <person name="Cattoli G."/>
        </authorList>
    </citation>
    <scope>NUCLEOTIDE SEQUENCE [LARGE SCALE GENOMIC DNA]</scope>
    <source>
        <strain evidence="2 3">A7P-90m</strain>
    </source>
</reference>
<accession>A0A1G6KKU9</accession>
<organism evidence="2 3">
    <name type="scientific">Williamwhitmania taraxaci</name>
    <dbReference type="NCBI Taxonomy" id="1640674"/>
    <lineage>
        <taxon>Bacteria</taxon>
        <taxon>Pseudomonadati</taxon>
        <taxon>Bacteroidota</taxon>
        <taxon>Bacteroidia</taxon>
        <taxon>Bacteroidales</taxon>
        <taxon>Williamwhitmaniaceae</taxon>
        <taxon>Williamwhitmania</taxon>
    </lineage>
</organism>
<gene>
    <name evidence="2" type="ORF">SAMN05216323_102541</name>
</gene>
<dbReference type="SUPFAM" id="SSF48452">
    <property type="entry name" value="TPR-like"/>
    <property type="match status" value="1"/>
</dbReference>
<protein>
    <recommendedName>
        <fullName evidence="4">Tetratricopeptide repeat-containing protein</fullName>
    </recommendedName>
</protein>
<dbReference type="STRING" id="1640674.SAMN05216323_102541"/>
<sequence>MRIFFVCLLFLIAGKTFGQDTTATHSDIEFAEYLVGNGMYDDALQLFRQTNRTDTSNVDQWNYLRGWAFYNLKMLDSSSIFLLKVSPRSDKYYKSLFFGAYNLTYQKRFSESKSVLYQIPDSDTSLAELKRIQLAGINLLEHQWREFETNSSHFTFTNYCFSENETELKGLGADCRSFKRKSPLVAGLLSAAVPGLGKIYAKKTGGGISAFLTVSILGALTYENFTKRGIEHPGTIVAGSLFSLAYVGNIYGSVYSVNAYREEFYEKVNYRVLFHLHIPLRNFFDR</sequence>
<keyword evidence="3" id="KW-1185">Reference proteome</keyword>
<dbReference type="AlphaFoldDB" id="A0A1G6KKU9"/>
<keyword evidence="1" id="KW-0732">Signal</keyword>
<evidence type="ECO:0000313" key="3">
    <source>
        <dbReference type="Proteomes" id="UP000199452"/>
    </source>
</evidence>
<feature type="signal peptide" evidence="1">
    <location>
        <begin position="1"/>
        <end position="18"/>
    </location>
</feature>
<dbReference type="EMBL" id="FMYP01000025">
    <property type="protein sequence ID" value="SDC31584.1"/>
    <property type="molecule type" value="Genomic_DNA"/>
</dbReference>
<dbReference type="RefSeq" id="WP_092437839.1">
    <property type="nucleotide sequence ID" value="NZ_FMYP01000025.1"/>
</dbReference>
<evidence type="ECO:0000256" key="1">
    <source>
        <dbReference type="SAM" id="SignalP"/>
    </source>
</evidence>